<protein>
    <recommendedName>
        <fullName evidence="3">HAD family hydrolase</fullName>
    </recommendedName>
</protein>
<dbReference type="RefSeq" id="WP_212957879.1">
    <property type="nucleotide sequence ID" value="NZ_BORQ01000003.1"/>
</dbReference>
<dbReference type="SUPFAM" id="SSF56784">
    <property type="entry name" value="HAD-like"/>
    <property type="match status" value="1"/>
</dbReference>
<comment type="caution">
    <text evidence="1">The sequence shown here is derived from an EMBL/GenBank/DDBJ whole genome shotgun (WGS) entry which is preliminary data.</text>
</comment>
<name>A0A920CCL6_9BACL</name>
<dbReference type="PANTHER" id="PTHR43434">
    <property type="entry name" value="PHOSPHOGLYCOLATE PHOSPHATASE"/>
    <property type="match status" value="1"/>
</dbReference>
<dbReference type="NCBIfam" id="TIGR01549">
    <property type="entry name" value="HAD-SF-IA-v1"/>
    <property type="match status" value="1"/>
</dbReference>
<dbReference type="AlphaFoldDB" id="A0A920CCL6"/>
<dbReference type="Proteomes" id="UP000679779">
    <property type="component" value="Unassembled WGS sequence"/>
</dbReference>
<dbReference type="SFLD" id="SFLDG01129">
    <property type="entry name" value="C1.5:_HAD__Beta-PGM__Phosphata"/>
    <property type="match status" value="1"/>
</dbReference>
<dbReference type="InterPro" id="IPR050155">
    <property type="entry name" value="HAD-like_hydrolase_sf"/>
</dbReference>
<dbReference type="Gene3D" id="1.10.150.240">
    <property type="entry name" value="Putative phosphatase, domain 2"/>
    <property type="match status" value="1"/>
</dbReference>
<dbReference type="InterPro" id="IPR036412">
    <property type="entry name" value="HAD-like_sf"/>
</dbReference>
<evidence type="ECO:0008006" key="3">
    <source>
        <dbReference type="Google" id="ProtNLM"/>
    </source>
</evidence>
<dbReference type="Gene3D" id="3.40.50.1000">
    <property type="entry name" value="HAD superfamily/HAD-like"/>
    <property type="match status" value="1"/>
</dbReference>
<keyword evidence="2" id="KW-1185">Reference proteome</keyword>
<gene>
    <name evidence="1" type="ORF">J2TS6_28930</name>
</gene>
<dbReference type="InterPro" id="IPR041492">
    <property type="entry name" value="HAD_2"/>
</dbReference>
<organism evidence="1 2">
    <name type="scientific">Paenibacillus albilobatus</name>
    <dbReference type="NCBI Taxonomy" id="2716884"/>
    <lineage>
        <taxon>Bacteria</taxon>
        <taxon>Bacillati</taxon>
        <taxon>Bacillota</taxon>
        <taxon>Bacilli</taxon>
        <taxon>Bacillales</taxon>
        <taxon>Paenibacillaceae</taxon>
        <taxon>Paenibacillus</taxon>
    </lineage>
</organism>
<evidence type="ECO:0000313" key="1">
    <source>
        <dbReference type="EMBL" id="GIO31752.1"/>
    </source>
</evidence>
<accession>A0A920CCL6</accession>
<dbReference type="InterPro" id="IPR006439">
    <property type="entry name" value="HAD-SF_hydro_IA"/>
</dbReference>
<reference evidence="1" key="1">
    <citation type="submission" date="2021-03" db="EMBL/GenBank/DDBJ databases">
        <title>Antimicrobial resistance genes in bacteria isolated from Japanese honey, and their potential for conferring macrolide and lincosamide resistance in the American foulbrood pathogen Paenibacillus larvae.</title>
        <authorList>
            <person name="Okamoto M."/>
            <person name="Kumagai M."/>
            <person name="Kanamori H."/>
            <person name="Takamatsu D."/>
        </authorList>
    </citation>
    <scope>NUCLEOTIDE SEQUENCE</scope>
    <source>
        <strain evidence="1">J2TS6</strain>
    </source>
</reference>
<dbReference type="InterPro" id="IPR023214">
    <property type="entry name" value="HAD_sf"/>
</dbReference>
<proteinExistence type="predicted"/>
<dbReference type="GO" id="GO:0006281">
    <property type="term" value="P:DNA repair"/>
    <property type="evidence" value="ECO:0007669"/>
    <property type="project" value="TreeGrafter"/>
</dbReference>
<sequence length="214" mass="24262">MNKIKGIIFDMDNTLLKSRIDFKAMKNETFHFLVSRGILPQELDITNHTTSTIVEEAMKTRLMTEKLQSEMWEIPRRFEMDGMKDAELEAGVVEILEELKGGYQMAVVTNNSVLAAEIALKDHDILDFFDLVVGREQMKSLKPSPDGFQYILDRCSGISTEEWISVGDSWIDGKASSAAGIKFISYQGDFEKMKRMGVHPYASINDIRELKGLV</sequence>
<dbReference type="PANTHER" id="PTHR43434:SF1">
    <property type="entry name" value="PHOSPHOGLYCOLATE PHOSPHATASE"/>
    <property type="match status" value="1"/>
</dbReference>
<evidence type="ECO:0000313" key="2">
    <source>
        <dbReference type="Proteomes" id="UP000679779"/>
    </source>
</evidence>
<dbReference type="EMBL" id="BORQ01000003">
    <property type="protein sequence ID" value="GIO31752.1"/>
    <property type="molecule type" value="Genomic_DNA"/>
</dbReference>
<dbReference type="SFLD" id="SFLDS00003">
    <property type="entry name" value="Haloacid_Dehalogenase"/>
    <property type="match status" value="1"/>
</dbReference>
<dbReference type="GO" id="GO:0008967">
    <property type="term" value="F:phosphoglycolate phosphatase activity"/>
    <property type="evidence" value="ECO:0007669"/>
    <property type="project" value="TreeGrafter"/>
</dbReference>
<dbReference type="InterPro" id="IPR023198">
    <property type="entry name" value="PGP-like_dom2"/>
</dbReference>
<dbReference type="Pfam" id="PF13419">
    <property type="entry name" value="HAD_2"/>
    <property type="match status" value="1"/>
</dbReference>